<organism evidence="1 2">
    <name type="scientific">Phytophthora fragariaefolia</name>
    <dbReference type="NCBI Taxonomy" id="1490495"/>
    <lineage>
        <taxon>Eukaryota</taxon>
        <taxon>Sar</taxon>
        <taxon>Stramenopiles</taxon>
        <taxon>Oomycota</taxon>
        <taxon>Peronosporomycetes</taxon>
        <taxon>Peronosporales</taxon>
        <taxon>Peronosporaceae</taxon>
        <taxon>Phytophthora</taxon>
    </lineage>
</organism>
<comment type="caution">
    <text evidence="1">The sequence shown here is derived from an EMBL/GenBank/DDBJ whole genome shotgun (WGS) entry which is preliminary data.</text>
</comment>
<name>A0A9W6XMG4_9STRA</name>
<evidence type="ECO:0000313" key="1">
    <source>
        <dbReference type="EMBL" id="GMF41569.1"/>
    </source>
</evidence>
<dbReference type="Proteomes" id="UP001165121">
    <property type="component" value="Unassembled WGS sequence"/>
</dbReference>
<reference evidence="1" key="1">
    <citation type="submission" date="2023-04" db="EMBL/GenBank/DDBJ databases">
        <title>Phytophthora fragariaefolia NBRC 109709.</title>
        <authorList>
            <person name="Ichikawa N."/>
            <person name="Sato H."/>
            <person name="Tonouchi N."/>
        </authorList>
    </citation>
    <scope>NUCLEOTIDE SEQUENCE</scope>
    <source>
        <strain evidence="1">NBRC 109709</strain>
    </source>
</reference>
<keyword evidence="2" id="KW-1185">Reference proteome</keyword>
<accession>A0A9W6XMG4</accession>
<dbReference type="EMBL" id="BSXT01001350">
    <property type="protein sequence ID" value="GMF41569.1"/>
    <property type="molecule type" value="Genomic_DNA"/>
</dbReference>
<dbReference type="AlphaFoldDB" id="A0A9W6XMG4"/>
<proteinExistence type="predicted"/>
<protein>
    <submittedName>
        <fullName evidence="1">Unnamed protein product</fullName>
    </submittedName>
</protein>
<evidence type="ECO:0000313" key="2">
    <source>
        <dbReference type="Proteomes" id="UP001165121"/>
    </source>
</evidence>
<sequence length="91" mass="10464">MGEPGSDGSRSAPEVLGEEIVRDLRISRFRQAQDEEAWISGLKTYLADRIQHLTQDEVKSYSKMSTDYDVDLNDLLYYCPPTKHINTWVNV</sequence>
<gene>
    <name evidence="1" type="ORF">Pfra01_001323600</name>
</gene>
<dbReference type="OrthoDB" id="124506at2759"/>